<evidence type="ECO:0000313" key="3">
    <source>
        <dbReference type="Proteomes" id="UP000799441"/>
    </source>
</evidence>
<dbReference type="AlphaFoldDB" id="A0A9P4Q4K2"/>
<evidence type="ECO:0000313" key="2">
    <source>
        <dbReference type="EMBL" id="KAF2718326.1"/>
    </source>
</evidence>
<dbReference type="OrthoDB" id="3641891at2759"/>
<proteinExistence type="predicted"/>
<name>A0A9P4Q4K2_9PEZI</name>
<reference evidence="2" key="1">
    <citation type="journal article" date="2020" name="Stud. Mycol.">
        <title>101 Dothideomycetes genomes: a test case for predicting lifestyles and emergence of pathogens.</title>
        <authorList>
            <person name="Haridas S."/>
            <person name="Albert R."/>
            <person name="Binder M."/>
            <person name="Bloem J."/>
            <person name="Labutti K."/>
            <person name="Salamov A."/>
            <person name="Andreopoulos B."/>
            <person name="Baker S."/>
            <person name="Barry K."/>
            <person name="Bills G."/>
            <person name="Bluhm B."/>
            <person name="Cannon C."/>
            <person name="Castanera R."/>
            <person name="Culley D."/>
            <person name="Daum C."/>
            <person name="Ezra D."/>
            <person name="Gonzalez J."/>
            <person name="Henrissat B."/>
            <person name="Kuo A."/>
            <person name="Liang C."/>
            <person name="Lipzen A."/>
            <person name="Lutzoni F."/>
            <person name="Magnuson J."/>
            <person name="Mondo S."/>
            <person name="Nolan M."/>
            <person name="Ohm R."/>
            <person name="Pangilinan J."/>
            <person name="Park H.-J."/>
            <person name="Ramirez L."/>
            <person name="Alfaro M."/>
            <person name="Sun H."/>
            <person name="Tritt A."/>
            <person name="Yoshinaga Y."/>
            <person name="Zwiers L.-H."/>
            <person name="Turgeon B."/>
            <person name="Goodwin S."/>
            <person name="Spatafora J."/>
            <person name="Crous P."/>
            <person name="Grigoriev I."/>
        </authorList>
    </citation>
    <scope>NUCLEOTIDE SEQUENCE</scope>
    <source>
        <strain evidence="2">CBS 116435</strain>
    </source>
</reference>
<keyword evidence="3" id="KW-1185">Reference proteome</keyword>
<sequence>MSLKRYNKVKAYILDDNDKEDPATVRRARAHLLPVHNQKNDLVRGLLTDLFDCEVHPVKFAITDKPEQVYDFFRNEVNSTNGGDLMIIYFDGEAGLEGDDYSWHFGGFPKKDVNAVTIMSVINQTDVDCLFLLDCGIPTRFLSERERLHANTEIVSAGHQLQTTKGVSHPGGAGDFTMNLINDLYEYAQKMIDLPMSKVEKRAPQSVPEIMRWNKRLTSNPLRVRFKEWRKETIKRIVFNPVDIKATGKLRPFAKTIRCPKHSKIDESLEDEGISILEAEVSDEDNNGEASDKDKDDEVSGTAERSLPSGLLSPEPESIFV</sequence>
<gene>
    <name evidence="2" type="ORF">K431DRAFT_315002</name>
</gene>
<protein>
    <submittedName>
        <fullName evidence="2">Uncharacterized protein</fullName>
    </submittedName>
</protein>
<accession>A0A9P4Q4K2</accession>
<evidence type="ECO:0000256" key="1">
    <source>
        <dbReference type="SAM" id="MobiDB-lite"/>
    </source>
</evidence>
<comment type="caution">
    <text evidence="2">The sequence shown here is derived from an EMBL/GenBank/DDBJ whole genome shotgun (WGS) entry which is preliminary data.</text>
</comment>
<dbReference type="Proteomes" id="UP000799441">
    <property type="component" value="Unassembled WGS sequence"/>
</dbReference>
<feature type="region of interest" description="Disordered" evidence="1">
    <location>
        <begin position="278"/>
        <end position="321"/>
    </location>
</feature>
<dbReference type="EMBL" id="MU003826">
    <property type="protein sequence ID" value="KAF2718326.1"/>
    <property type="molecule type" value="Genomic_DNA"/>
</dbReference>
<organism evidence="2 3">
    <name type="scientific">Polychaeton citri CBS 116435</name>
    <dbReference type="NCBI Taxonomy" id="1314669"/>
    <lineage>
        <taxon>Eukaryota</taxon>
        <taxon>Fungi</taxon>
        <taxon>Dikarya</taxon>
        <taxon>Ascomycota</taxon>
        <taxon>Pezizomycotina</taxon>
        <taxon>Dothideomycetes</taxon>
        <taxon>Dothideomycetidae</taxon>
        <taxon>Capnodiales</taxon>
        <taxon>Capnodiaceae</taxon>
        <taxon>Polychaeton</taxon>
    </lineage>
</organism>